<keyword evidence="7" id="KW-0812">Transmembrane</keyword>
<dbReference type="Pfam" id="PF01551">
    <property type="entry name" value="Peptidase_M23"/>
    <property type="match status" value="1"/>
</dbReference>
<dbReference type="AlphaFoldDB" id="A0A848HFM8"/>
<keyword evidence="3" id="KW-0479">Metal-binding</keyword>
<keyword evidence="7" id="KW-0472">Membrane</keyword>
<keyword evidence="4" id="KW-0378">Hydrolase</keyword>
<comment type="cofactor">
    <cofactor evidence="1">
        <name>Zn(2+)</name>
        <dbReference type="ChEBI" id="CHEBI:29105"/>
    </cofactor>
</comment>
<dbReference type="PANTHER" id="PTHR21666">
    <property type="entry name" value="PEPTIDASE-RELATED"/>
    <property type="match status" value="1"/>
</dbReference>
<evidence type="ECO:0000256" key="2">
    <source>
        <dbReference type="ARBA" id="ARBA00022670"/>
    </source>
</evidence>
<dbReference type="EMBL" id="JABBFX010000003">
    <property type="protein sequence ID" value="NML47333.1"/>
    <property type="molecule type" value="Genomic_DNA"/>
</dbReference>
<keyword evidence="6" id="KW-0482">Metalloprotease</keyword>
<sequence length="474" mass="51309">MWALRLQRCRTNNDNTALEGNLLKESLWTAGERLVTRAAHVLEHHPRQITALVAAVLLVTGGGAYAVASLGPDPAALPVREIIEDVATLPLAEQVEALDTHQFSLFTNEEVRRTDTVDSLLARLGINDPAASVFLRQDPVARQQLLASAGRNVSAEATGGHDLLRLKVRWAFDDPTKFKRLVVERQPDGKFTSRVETAPLTASLRVGSGVIRTSLYAAVDDAGIPDAVTTQIAEIFSGTIDFHRGLRSGDQFGVVYETLEADGEPLRTGRVISADFVNAGRKLDAMWFQETGQRGGYYNFAGESLERAFLAAPLAFSRVTSTFKMRFHPILHKWMAHNGIDYGAPMGTSVRTVGDGRVEFAGQQNGYGNVIKIDHGKGDETVYAHLSRIDVRVGQGVHRGDAIGAVGMTGWATGPHLHFEFHENGALKDPIEIARNSHPVELSAAARPDFDRAAAALRTQLAAVSAAASNVASR</sequence>
<name>A0A848HFM8_9BURK</name>
<protein>
    <submittedName>
        <fullName evidence="9">M23 family metallopeptidase</fullName>
    </submittedName>
</protein>
<reference evidence="9 10" key="1">
    <citation type="submission" date="2020-04" db="EMBL/GenBank/DDBJ databases">
        <title>Ramlibacter sp. G-1-2-2 isolated from soil.</title>
        <authorList>
            <person name="Dahal R.H."/>
        </authorList>
    </citation>
    <scope>NUCLEOTIDE SEQUENCE [LARGE SCALE GENOMIC DNA]</scope>
    <source>
        <strain evidence="9 10">G-1-2-2</strain>
    </source>
</reference>
<dbReference type="Proteomes" id="UP000541185">
    <property type="component" value="Unassembled WGS sequence"/>
</dbReference>
<dbReference type="CDD" id="cd12797">
    <property type="entry name" value="M23_peptidase"/>
    <property type="match status" value="1"/>
</dbReference>
<dbReference type="GO" id="GO:0006508">
    <property type="term" value="P:proteolysis"/>
    <property type="evidence" value="ECO:0007669"/>
    <property type="project" value="UniProtKB-KW"/>
</dbReference>
<dbReference type="SUPFAM" id="SSF51261">
    <property type="entry name" value="Duplicated hybrid motif"/>
    <property type="match status" value="1"/>
</dbReference>
<evidence type="ECO:0000256" key="6">
    <source>
        <dbReference type="ARBA" id="ARBA00023049"/>
    </source>
</evidence>
<keyword evidence="2" id="KW-0645">Protease</keyword>
<evidence type="ECO:0000256" key="7">
    <source>
        <dbReference type="SAM" id="Phobius"/>
    </source>
</evidence>
<feature type="transmembrane region" description="Helical" evidence="7">
    <location>
        <begin position="49"/>
        <end position="68"/>
    </location>
</feature>
<evidence type="ECO:0000256" key="5">
    <source>
        <dbReference type="ARBA" id="ARBA00022833"/>
    </source>
</evidence>
<organism evidence="9 10">
    <name type="scientific">Ramlibacter agri</name>
    <dbReference type="NCBI Taxonomy" id="2728837"/>
    <lineage>
        <taxon>Bacteria</taxon>
        <taxon>Pseudomonadati</taxon>
        <taxon>Pseudomonadota</taxon>
        <taxon>Betaproteobacteria</taxon>
        <taxon>Burkholderiales</taxon>
        <taxon>Comamonadaceae</taxon>
        <taxon>Ramlibacter</taxon>
    </lineage>
</organism>
<dbReference type="InterPro" id="IPR016047">
    <property type="entry name" value="M23ase_b-sheet_dom"/>
</dbReference>
<dbReference type="InterPro" id="IPR011055">
    <property type="entry name" value="Dup_hybrid_motif"/>
</dbReference>
<evidence type="ECO:0000313" key="9">
    <source>
        <dbReference type="EMBL" id="NML47333.1"/>
    </source>
</evidence>
<dbReference type="InterPro" id="IPR050570">
    <property type="entry name" value="Cell_wall_metabolism_enzyme"/>
</dbReference>
<dbReference type="PANTHER" id="PTHR21666:SF288">
    <property type="entry name" value="CELL DIVISION PROTEIN YTFB"/>
    <property type="match status" value="1"/>
</dbReference>
<gene>
    <name evidence="9" type="ORF">HHL11_26530</name>
</gene>
<evidence type="ECO:0000259" key="8">
    <source>
        <dbReference type="Pfam" id="PF01551"/>
    </source>
</evidence>
<dbReference type="Gene3D" id="3.10.450.350">
    <property type="match status" value="2"/>
</dbReference>
<dbReference type="GO" id="GO:0046872">
    <property type="term" value="F:metal ion binding"/>
    <property type="evidence" value="ECO:0007669"/>
    <property type="project" value="UniProtKB-KW"/>
</dbReference>
<feature type="domain" description="M23ase beta-sheet core" evidence="8">
    <location>
        <begin position="337"/>
        <end position="430"/>
    </location>
</feature>
<proteinExistence type="predicted"/>
<evidence type="ECO:0000256" key="3">
    <source>
        <dbReference type="ARBA" id="ARBA00022723"/>
    </source>
</evidence>
<keyword evidence="5" id="KW-0862">Zinc</keyword>
<accession>A0A848HFM8</accession>
<evidence type="ECO:0000256" key="4">
    <source>
        <dbReference type="ARBA" id="ARBA00022801"/>
    </source>
</evidence>
<dbReference type="Gene3D" id="2.70.70.10">
    <property type="entry name" value="Glucose Permease (Domain IIA)"/>
    <property type="match status" value="1"/>
</dbReference>
<keyword evidence="7" id="KW-1133">Transmembrane helix</keyword>
<comment type="caution">
    <text evidence="9">The sequence shown here is derived from an EMBL/GenBank/DDBJ whole genome shotgun (WGS) entry which is preliminary data.</text>
</comment>
<dbReference type="GO" id="GO:0004222">
    <property type="term" value="F:metalloendopeptidase activity"/>
    <property type="evidence" value="ECO:0007669"/>
    <property type="project" value="TreeGrafter"/>
</dbReference>
<keyword evidence="10" id="KW-1185">Reference proteome</keyword>
<evidence type="ECO:0000313" key="10">
    <source>
        <dbReference type="Proteomes" id="UP000541185"/>
    </source>
</evidence>
<evidence type="ECO:0000256" key="1">
    <source>
        <dbReference type="ARBA" id="ARBA00001947"/>
    </source>
</evidence>